<dbReference type="RefSeq" id="WP_200345666.1">
    <property type="nucleotide sequence ID" value="NZ_NRSJ01000010.1"/>
</dbReference>
<accession>A0AAJ0X944</accession>
<evidence type="ECO:0000313" key="2">
    <source>
        <dbReference type="EMBL" id="MBK1704466.1"/>
    </source>
</evidence>
<sequence length="175" mass="18812">MAEPASVPGQDQGSSPTPPANAHLVHQTGRRMRLKVPSRRHDTAFFARLEQQLAAIPEIEAALMTPATASVLLRFAEGEGDGVAAAIDALEGIALAKPDANRAASPHETAANETEPALQQGNASDRVDRRALAFTVLVLLLLRQLLRGGWLAPGLALVWFLFEVLRARMPEDEAR</sequence>
<reference evidence="2" key="2">
    <citation type="journal article" date="2020" name="Microorganisms">
        <title>Osmotic Adaptation and Compatible Solute Biosynthesis of Phototrophic Bacteria as Revealed from Genome Analyses.</title>
        <authorList>
            <person name="Imhoff J.F."/>
            <person name="Rahn T."/>
            <person name="Kunzel S."/>
            <person name="Keller A."/>
            <person name="Neulinger S.C."/>
        </authorList>
    </citation>
    <scope>NUCLEOTIDE SEQUENCE</scope>
    <source>
        <strain evidence="2">DSM 11080</strain>
    </source>
</reference>
<feature type="region of interest" description="Disordered" evidence="1">
    <location>
        <begin position="103"/>
        <end position="122"/>
    </location>
</feature>
<dbReference type="EMBL" id="NRSJ01000010">
    <property type="protein sequence ID" value="MBK1704466.1"/>
    <property type="molecule type" value="Genomic_DNA"/>
</dbReference>
<protein>
    <submittedName>
        <fullName evidence="2">Uncharacterized protein</fullName>
    </submittedName>
</protein>
<dbReference type="Proteomes" id="UP001296776">
    <property type="component" value="Unassembled WGS sequence"/>
</dbReference>
<keyword evidence="3" id="KW-1185">Reference proteome</keyword>
<reference evidence="2" key="1">
    <citation type="submission" date="2017-08" db="EMBL/GenBank/DDBJ databases">
        <authorList>
            <person name="Imhoff J.F."/>
            <person name="Rahn T."/>
            <person name="Kuenzel S."/>
            <person name="Neulinger S.C."/>
        </authorList>
    </citation>
    <scope>NUCLEOTIDE SEQUENCE</scope>
    <source>
        <strain evidence="2">DSM 11080</strain>
    </source>
</reference>
<evidence type="ECO:0000256" key="1">
    <source>
        <dbReference type="SAM" id="MobiDB-lite"/>
    </source>
</evidence>
<name>A0AAJ0X944_9GAMM</name>
<proteinExistence type="predicted"/>
<gene>
    <name evidence="2" type="ORF">CKO40_07925</name>
</gene>
<feature type="region of interest" description="Disordered" evidence="1">
    <location>
        <begin position="1"/>
        <end position="32"/>
    </location>
</feature>
<comment type="caution">
    <text evidence="2">The sequence shown here is derived from an EMBL/GenBank/DDBJ whole genome shotgun (WGS) entry which is preliminary data.</text>
</comment>
<organism evidence="2 3">
    <name type="scientific">Halochromatium glycolicum</name>
    <dbReference type="NCBI Taxonomy" id="85075"/>
    <lineage>
        <taxon>Bacteria</taxon>
        <taxon>Pseudomonadati</taxon>
        <taxon>Pseudomonadota</taxon>
        <taxon>Gammaproteobacteria</taxon>
        <taxon>Chromatiales</taxon>
        <taxon>Chromatiaceae</taxon>
        <taxon>Halochromatium</taxon>
    </lineage>
</organism>
<dbReference type="AlphaFoldDB" id="A0AAJ0X944"/>
<evidence type="ECO:0000313" key="3">
    <source>
        <dbReference type="Proteomes" id="UP001296776"/>
    </source>
</evidence>